<reference evidence="2 3" key="1">
    <citation type="submission" date="2013-04" db="EMBL/GenBank/DDBJ databases">
        <title>The Genome Sequence of Parabacteroides gordonii DSM 23371.</title>
        <authorList>
            <consortium name="The Broad Institute Genomics Platform"/>
            <person name="Earl A."/>
            <person name="Ward D."/>
            <person name="Feldgarden M."/>
            <person name="Gevers D."/>
            <person name="Martens E."/>
            <person name="Sakamoto M."/>
            <person name="Benno Y."/>
            <person name="Suzuki N."/>
            <person name="Matsunaga N."/>
            <person name="Koshihara K."/>
            <person name="Seki M."/>
            <person name="Komiya H."/>
            <person name="Walker B."/>
            <person name="Young S."/>
            <person name="Zeng Q."/>
            <person name="Gargeya S."/>
            <person name="Fitzgerald M."/>
            <person name="Haas B."/>
            <person name="Abouelleil A."/>
            <person name="Allen A.W."/>
            <person name="Alvarado L."/>
            <person name="Arachchi H.M."/>
            <person name="Berlin A.M."/>
            <person name="Chapman S.B."/>
            <person name="Gainer-Dewar J."/>
            <person name="Goldberg J."/>
            <person name="Griggs A."/>
            <person name="Gujja S."/>
            <person name="Hansen M."/>
            <person name="Howarth C."/>
            <person name="Imamovic A."/>
            <person name="Ireland A."/>
            <person name="Larimer J."/>
            <person name="McCowan C."/>
            <person name="Murphy C."/>
            <person name="Pearson M."/>
            <person name="Poon T.W."/>
            <person name="Priest M."/>
            <person name="Roberts A."/>
            <person name="Saif S."/>
            <person name="Shea T."/>
            <person name="Sisk P."/>
            <person name="Sykes S."/>
            <person name="Wortman J."/>
            <person name="Nusbaum C."/>
            <person name="Birren B."/>
        </authorList>
    </citation>
    <scope>NUCLEOTIDE SEQUENCE [LARGE SCALE GENOMIC DNA]</scope>
    <source>
        <strain evidence="2 3">MS-1</strain>
    </source>
</reference>
<dbReference type="PATRIC" id="fig|1203610.3.peg.4891"/>
<protein>
    <recommendedName>
        <fullName evidence="1">Putative carbohydrate metabolism domain-containing protein</fullName>
    </recommendedName>
</protein>
<dbReference type="Gene3D" id="2.60.120.890">
    <property type="entry name" value="BT2081, beta-jelly-roll domain"/>
    <property type="match status" value="1"/>
</dbReference>
<dbReference type="HOGENOM" id="CLU_036169_0_0_10"/>
<comment type="caution">
    <text evidence="2">The sequence shown here is derived from an EMBL/GenBank/DDBJ whole genome shotgun (WGS) entry which is preliminary data.</text>
</comment>
<dbReference type="EMBL" id="AQHW01000027">
    <property type="protein sequence ID" value="KKB48333.1"/>
    <property type="molecule type" value="Genomic_DNA"/>
</dbReference>
<dbReference type="PROSITE" id="PS51257">
    <property type="entry name" value="PROKAR_LIPOPROTEIN"/>
    <property type="match status" value="1"/>
</dbReference>
<feature type="domain" description="Putative carbohydrate metabolism" evidence="1">
    <location>
        <begin position="336"/>
        <end position="549"/>
    </location>
</feature>
<dbReference type="InterPro" id="IPR038653">
    <property type="entry name" value="Put_CMD_sf"/>
</dbReference>
<dbReference type="InterPro" id="IPR025112">
    <property type="entry name" value="PCMD"/>
</dbReference>
<dbReference type="Pfam" id="PF13201">
    <property type="entry name" value="PCMD"/>
    <property type="match status" value="1"/>
</dbReference>
<dbReference type="RefSeq" id="WP_028727329.1">
    <property type="nucleotide sequence ID" value="NZ_AUAE01000013.1"/>
</dbReference>
<accession>A0A0F5IS66</accession>
<proteinExistence type="predicted"/>
<evidence type="ECO:0000313" key="2">
    <source>
        <dbReference type="EMBL" id="KKB48333.1"/>
    </source>
</evidence>
<dbReference type="AlphaFoldDB" id="A0A0F5IS66"/>
<sequence>MKKVKHFILFGVILVLLAGCVKNDLPYPTIVGEINEFALQGQTQMKIDKGAAAIAVKVADSLDLANLKIEKMIVTDGMTVIPDEKACFDFAHFPDTGFVHVDSLPPTADTRMNFKKPVSFILRLYQDYPWKVTVEHDIQQQVTVKNQLGSALIDKNTHNVIVYVDSLLQPSLRNIEIETLSLGGSTATVMPDLKSVTDFTRPRTFLFTAFGETEEWTVSVAYPPAGMSFTSVSAWAKHACVMGNTRTGMVSARYRMKQEVETKADTNDRWENVLSSEIDIDEAGNFTLEFTHLQPGKVYEYELTVDGVTEDVKTFETEPIQLIPNLSLDDWYKDGKSWYANLDLEPENYFWDSGNKGSNAVGEANPTSPETSDVVRGKAARLESKTVAGVFAAGSLYTGTFGKVEGLSGASLNFGRPYTGRPSALKGYYKYNSGVIDKTKAPYLDLAGRRDSCHIYMALFSGWTAPFQVNTNTGTFVDLTWNNENLVAFGQLIQGETVKDYIQFRIDLEYCDQTTKPTYILIVASASKYGDFFTGSTSSVLLLDELELVFE</sequence>
<gene>
    <name evidence="2" type="ORF">HMPREF1536_04797</name>
</gene>
<organism evidence="2 3">
    <name type="scientific">Parabacteroides gordonii MS-1 = DSM 23371</name>
    <dbReference type="NCBI Taxonomy" id="1203610"/>
    <lineage>
        <taxon>Bacteria</taxon>
        <taxon>Pseudomonadati</taxon>
        <taxon>Bacteroidota</taxon>
        <taxon>Bacteroidia</taxon>
        <taxon>Bacteroidales</taxon>
        <taxon>Tannerellaceae</taxon>
        <taxon>Parabacteroides</taxon>
    </lineage>
</organism>
<name>A0A0F5IS66_9BACT</name>
<dbReference type="Proteomes" id="UP000033035">
    <property type="component" value="Unassembled WGS sequence"/>
</dbReference>
<keyword evidence="3" id="KW-1185">Reference proteome</keyword>
<evidence type="ECO:0000259" key="1">
    <source>
        <dbReference type="Pfam" id="PF13201"/>
    </source>
</evidence>
<dbReference type="STRING" id="1203610.HMPREF1536_04797"/>
<evidence type="ECO:0000313" key="3">
    <source>
        <dbReference type="Proteomes" id="UP000033035"/>
    </source>
</evidence>